<dbReference type="SUPFAM" id="SSF63411">
    <property type="entry name" value="LuxS/MPP-like metallohydrolase"/>
    <property type="match status" value="4"/>
</dbReference>
<proteinExistence type="inferred from homology"/>
<feature type="region of interest" description="Disordered" evidence="2">
    <location>
        <begin position="475"/>
        <end position="510"/>
    </location>
</feature>
<evidence type="ECO:0000313" key="7">
    <source>
        <dbReference type="Proteomes" id="UP001606099"/>
    </source>
</evidence>
<accession>A0ABW7FTA1</accession>
<feature type="signal peptide" evidence="3">
    <location>
        <begin position="1"/>
        <end position="37"/>
    </location>
</feature>
<dbReference type="EMBL" id="JBIGHZ010000002">
    <property type="protein sequence ID" value="MFG6447528.1"/>
    <property type="molecule type" value="Genomic_DNA"/>
</dbReference>
<sequence length="959" mass="103912">MHAPASLRARAATRLVRHPLQLFLLGAAALCTLSSQAQDPIAMPATAMRMEQGRPVLNYEKVRLANGLELILAPDRRLPLVSVNLWVHAGPRNEAPGQTGFAHLFEHLMFAGSRHIPRGAMDRIIDAAGGTDANGTTDFDRTNYFVTLPSNQLELGLWLKSDMLGYMIDKIDAVALSNQQDVVRNERRLSENRPYGVVEDVLFQALFPAGHPYRAAVIGSHADIQSIKLADVKDFARRYYRPNNATLVLAGDFDPTRAKALVQKYFGPLRQGLPVPPAQATQPRIEQEQRLSVTDRVELPRLTLAWHTPAVFKPSDAELDLAARVLAGGASSRLQQRLVRELRLAQSVSASQASLSLGSLFSMEVLAMPGQSLADIEAVINAEIQSLAEQGPSQAELAQARTAVQTQLMQQLEKPHTLADLLNYYNQQAGDPGYLAQDLQRYQDATVESVKAAVAQYLGRNHRVVVQALPGPQQLAAEIPTPPPPKASKAAAESINPPAPWRKQQPPASGALDLQLPTAQRRTLPNGLELIHVHRPGLPLASVVLAVRAGQSANPQGLPGLHAFTAAMLTEGSQQRSAQDIAAEAARLGLVLQTTPRDDDTLISFSGLSRHFGPGLALLADVALHPAFASTDVQRLRTSQLTALGQLREDPNTLVSVVGRRAAFGPQHPLGQSPLGTEASIKAIDSEALRGFWQGHYRPDQAALVVVGDVDPNTLRQQVDALFGAWQRPDTPLPQRSRVPAQATQARVVVVDKPGAPQTALSVVTPLPPAGMPDAAALNVGNAAMGGLFTSRINHLLREVKGYTYGLYTQTQQGREIGLFSTRGSVRTDATADAIALFLREVRDMRAQPMPGPELQRVRNALLLALPGELDTHQALATHLASDWARDLPADELKQLPQRLRQVSAASAQAALRAHIDPTHLIFVGVGDWAQLQPQLEQLRARQPQLRLERWSADGPATP</sequence>
<keyword evidence="3" id="KW-0732">Signal</keyword>
<dbReference type="InterPro" id="IPR011765">
    <property type="entry name" value="Pept_M16_N"/>
</dbReference>
<comment type="similarity">
    <text evidence="1">Belongs to the peptidase M16 family.</text>
</comment>
<dbReference type="RefSeq" id="WP_394458939.1">
    <property type="nucleotide sequence ID" value="NZ_JBIGHZ010000002.1"/>
</dbReference>
<comment type="caution">
    <text evidence="6">The sequence shown here is derived from an EMBL/GenBank/DDBJ whole genome shotgun (WGS) entry which is preliminary data.</text>
</comment>
<dbReference type="PANTHER" id="PTHR11851:SF49">
    <property type="entry name" value="MITOCHONDRIAL-PROCESSING PEPTIDASE SUBUNIT ALPHA"/>
    <property type="match status" value="1"/>
</dbReference>
<feature type="domain" description="Peptidase M16 C-terminal" evidence="5">
    <location>
        <begin position="227"/>
        <end position="403"/>
    </location>
</feature>
<evidence type="ECO:0000259" key="5">
    <source>
        <dbReference type="Pfam" id="PF05193"/>
    </source>
</evidence>
<dbReference type="Gene3D" id="3.30.830.10">
    <property type="entry name" value="Metalloenzyme, LuxS/M16 peptidase-like"/>
    <property type="match status" value="4"/>
</dbReference>
<evidence type="ECO:0000259" key="4">
    <source>
        <dbReference type="Pfam" id="PF00675"/>
    </source>
</evidence>
<feature type="domain" description="Peptidase M16 N-terminal" evidence="4">
    <location>
        <begin position="536"/>
        <end position="652"/>
    </location>
</feature>
<dbReference type="Pfam" id="PF05193">
    <property type="entry name" value="Peptidase_M16_C"/>
    <property type="match status" value="2"/>
</dbReference>
<dbReference type="InterPro" id="IPR011249">
    <property type="entry name" value="Metalloenz_LuxS/M16"/>
</dbReference>
<protein>
    <submittedName>
        <fullName evidence="6">M16 family metallopeptidase</fullName>
    </submittedName>
</protein>
<evidence type="ECO:0000313" key="6">
    <source>
        <dbReference type="EMBL" id="MFG6447528.1"/>
    </source>
</evidence>
<evidence type="ECO:0000256" key="3">
    <source>
        <dbReference type="SAM" id="SignalP"/>
    </source>
</evidence>
<feature type="domain" description="Peptidase M16 C-terminal" evidence="5">
    <location>
        <begin position="684"/>
        <end position="862"/>
    </location>
</feature>
<dbReference type="PANTHER" id="PTHR11851">
    <property type="entry name" value="METALLOPROTEASE"/>
    <property type="match status" value="1"/>
</dbReference>
<gene>
    <name evidence="6" type="ORF">ACG0Z6_04635</name>
</gene>
<evidence type="ECO:0000256" key="2">
    <source>
        <dbReference type="SAM" id="MobiDB-lite"/>
    </source>
</evidence>
<name>A0ABW7FTA1_9BURK</name>
<organism evidence="6 7">
    <name type="scientific">Roseateles rivi</name>
    <dbReference type="NCBI Taxonomy" id="3299028"/>
    <lineage>
        <taxon>Bacteria</taxon>
        <taxon>Pseudomonadati</taxon>
        <taxon>Pseudomonadota</taxon>
        <taxon>Betaproteobacteria</taxon>
        <taxon>Burkholderiales</taxon>
        <taxon>Sphaerotilaceae</taxon>
        <taxon>Roseateles</taxon>
    </lineage>
</organism>
<dbReference type="InterPro" id="IPR050361">
    <property type="entry name" value="MPP/UQCRC_Complex"/>
</dbReference>
<feature type="chain" id="PRO_5046874293" evidence="3">
    <location>
        <begin position="38"/>
        <end position="959"/>
    </location>
</feature>
<dbReference type="Proteomes" id="UP001606099">
    <property type="component" value="Unassembled WGS sequence"/>
</dbReference>
<evidence type="ECO:0000256" key="1">
    <source>
        <dbReference type="ARBA" id="ARBA00007261"/>
    </source>
</evidence>
<keyword evidence="7" id="KW-1185">Reference proteome</keyword>
<feature type="domain" description="Peptidase M16 N-terminal" evidence="4">
    <location>
        <begin position="80"/>
        <end position="207"/>
    </location>
</feature>
<dbReference type="InterPro" id="IPR007863">
    <property type="entry name" value="Peptidase_M16_C"/>
</dbReference>
<reference evidence="6 7" key="1">
    <citation type="submission" date="2024-08" db="EMBL/GenBank/DDBJ databases">
        <authorList>
            <person name="Lu H."/>
        </authorList>
    </citation>
    <scope>NUCLEOTIDE SEQUENCE [LARGE SCALE GENOMIC DNA]</scope>
    <source>
        <strain evidence="6 7">BYS180W</strain>
    </source>
</reference>
<dbReference type="Pfam" id="PF00675">
    <property type="entry name" value="Peptidase_M16"/>
    <property type="match status" value="2"/>
</dbReference>